<evidence type="ECO:0000313" key="2">
    <source>
        <dbReference type="Proteomes" id="UP000789901"/>
    </source>
</evidence>
<accession>A0ABN7XQC1</accession>
<gene>
    <name evidence="1" type="ORF">GMARGA_LOCUS45349</name>
</gene>
<protein>
    <submittedName>
        <fullName evidence="1">29660_t:CDS:1</fullName>
    </submittedName>
</protein>
<feature type="non-terminal residue" evidence="1">
    <location>
        <position position="53"/>
    </location>
</feature>
<keyword evidence="2" id="KW-1185">Reference proteome</keyword>
<evidence type="ECO:0000313" key="1">
    <source>
        <dbReference type="EMBL" id="CAG8856528.1"/>
    </source>
</evidence>
<reference evidence="1 2" key="1">
    <citation type="submission" date="2021-06" db="EMBL/GenBank/DDBJ databases">
        <authorList>
            <person name="Kallberg Y."/>
            <person name="Tangrot J."/>
            <person name="Rosling A."/>
        </authorList>
    </citation>
    <scope>NUCLEOTIDE SEQUENCE [LARGE SCALE GENOMIC DNA]</scope>
    <source>
        <strain evidence="1 2">120-4 pot B 10/14</strain>
    </source>
</reference>
<comment type="caution">
    <text evidence="1">The sequence shown here is derived from an EMBL/GenBank/DDBJ whole genome shotgun (WGS) entry which is preliminary data.</text>
</comment>
<organism evidence="1 2">
    <name type="scientific">Gigaspora margarita</name>
    <dbReference type="NCBI Taxonomy" id="4874"/>
    <lineage>
        <taxon>Eukaryota</taxon>
        <taxon>Fungi</taxon>
        <taxon>Fungi incertae sedis</taxon>
        <taxon>Mucoromycota</taxon>
        <taxon>Glomeromycotina</taxon>
        <taxon>Glomeromycetes</taxon>
        <taxon>Diversisporales</taxon>
        <taxon>Gigasporaceae</taxon>
        <taxon>Gigaspora</taxon>
    </lineage>
</organism>
<proteinExistence type="predicted"/>
<name>A0ABN7XQC1_GIGMA</name>
<sequence>QINSYFSDGRLIEDTINDLVSGKLKPQNLQAIRKSAKFINVLVKIVREIDEKA</sequence>
<feature type="non-terminal residue" evidence="1">
    <location>
        <position position="1"/>
    </location>
</feature>
<dbReference type="EMBL" id="CAJVQB010161026">
    <property type="protein sequence ID" value="CAG8856528.1"/>
    <property type="molecule type" value="Genomic_DNA"/>
</dbReference>
<dbReference type="Proteomes" id="UP000789901">
    <property type="component" value="Unassembled WGS sequence"/>
</dbReference>